<organism evidence="8 9">
    <name type="scientific">Neoarthrinium moseri</name>
    <dbReference type="NCBI Taxonomy" id="1658444"/>
    <lineage>
        <taxon>Eukaryota</taxon>
        <taxon>Fungi</taxon>
        <taxon>Dikarya</taxon>
        <taxon>Ascomycota</taxon>
        <taxon>Pezizomycotina</taxon>
        <taxon>Sordariomycetes</taxon>
        <taxon>Xylariomycetidae</taxon>
        <taxon>Amphisphaeriales</taxon>
        <taxon>Apiosporaceae</taxon>
        <taxon>Neoarthrinium</taxon>
    </lineage>
</organism>
<evidence type="ECO:0000259" key="7">
    <source>
        <dbReference type="PROSITE" id="PS50048"/>
    </source>
</evidence>
<dbReference type="PROSITE" id="PS50048">
    <property type="entry name" value="ZN2_CY6_FUNGAL_2"/>
    <property type="match status" value="1"/>
</dbReference>
<dbReference type="InterPro" id="IPR001138">
    <property type="entry name" value="Zn2Cys6_DnaBD"/>
</dbReference>
<evidence type="ECO:0000313" key="9">
    <source>
        <dbReference type="Proteomes" id="UP000829685"/>
    </source>
</evidence>
<accession>A0A9P9WE23</accession>
<evidence type="ECO:0000313" key="8">
    <source>
        <dbReference type="EMBL" id="KAI1859027.1"/>
    </source>
</evidence>
<gene>
    <name evidence="8" type="ORF">JX265_010504</name>
</gene>
<keyword evidence="4" id="KW-0804">Transcription</keyword>
<dbReference type="SMART" id="SM00066">
    <property type="entry name" value="GAL4"/>
    <property type="match status" value="1"/>
</dbReference>
<evidence type="ECO:0000256" key="1">
    <source>
        <dbReference type="ARBA" id="ARBA00004123"/>
    </source>
</evidence>
<sequence length="493" mass="55055">MPNRHVGSAEAHDSRVWPQSGGHGEAKARKACINCRRQKMKCISDNGSKCRRCQRNDVACIYVPRANAAVLPGTSIDLANAGSFNDVLQRLKTIEEYLGFTRSQEPEQMDTGLASDESSDEAEPASSALAILWTALEPLKRLCPKPSGSNIWRRSTVKHLWSTFHEKMPGLHFMPDKQTFSSPHPLLLASILHCSSKRGEPDMAQMAPEYFEVLCTAIAQFAMPDSEIGRPPEDPAAAEEWAFQTVLGIVLAGLLTEASTRETGIWISIAYRLILEHCPRQDDTRSGGWRRSLPTIWSCFKSDLPEMGNSTIPFTAVDGAIIRDWARQLDDWLAEFTKALQDTEQDRGTTPKERHELLLSARAALKLHLNDSTIWSNWDLVMITWAALIVIQGLEGGAGEPDDLNDINTHVKMLRQTNEPKPSLRDKLATRLERSLESIHIPSPSAIQASMESTSPVISYPNYPWNIFDQTSLQQVEYPMWLPDSSQMQPAQS</sequence>
<dbReference type="SUPFAM" id="SSF57701">
    <property type="entry name" value="Zn2/Cys6 DNA-binding domain"/>
    <property type="match status" value="1"/>
</dbReference>
<feature type="region of interest" description="Disordered" evidence="6">
    <location>
        <begin position="1"/>
        <end position="23"/>
    </location>
</feature>
<reference evidence="8" key="1">
    <citation type="submission" date="2021-03" db="EMBL/GenBank/DDBJ databases">
        <title>Revisited historic fungal species revealed as producer of novel bioactive compounds through whole genome sequencing and comparative genomics.</title>
        <authorList>
            <person name="Vignolle G.A."/>
            <person name="Hochenegger N."/>
            <person name="Mach R.L."/>
            <person name="Mach-Aigner A.R."/>
            <person name="Javad Rahimi M."/>
            <person name="Salim K.A."/>
            <person name="Chan C.M."/>
            <person name="Lim L.B.L."/>
            <person name="Cai F."/>
            <person name="Druzhinina I.S."/>
            <person name="U'Ren J.M."/>
            <person name="Derntl C."/>
        </authorList>
    </citation>
    <scope>NUCLEOTIDE SEQUENCE</scope>
    <source>
        <strain evidence="8">TUCIM 5799</strain>
    </source>
</reference>
<dbReference type="Gene3D" id="4.10.240.10">
    <property type="entry name" value="Zn(2)-C6 fungal-type DNA-binding domain"/>
    <property type="match status" value="1"/>
</dbReference>
<proteinExistence type="predicted"/>
<evidence type="ECO:0000256" key="4">
    <source>
        <dbReference type="ARBA" id="ARBA00023163"/>
    </source>
</evidence>
<dbReference type="InterPro" id="IPR050815">
    <property type="entry name" value="TF_fung"/>
</dbReference>
<keyword evidence="2" id="KW-0479">Metal-binding</keyword>
<dbReference type="OrthoDB" id="39175at2759"/>
<dbReference type="GO" id="GO:0005634">
    <property type="term" value="C:nucleus"/>
    <property type="evidence" value="ECO:0007669"/>
    <property type="project" value="UniProtKB-SubCell"/>
</dbReference>
<comment type="subcellular location">
    <subcellularLocation>
        <location evidence="1">Nucleus</location>
    </subcellularLocation>
</comment>
<dbReference type="PANTHER" id="PTHR47338">
    <property type="entry name" value="ZN(II)2CYS6 TRANSCRIPTION FACTOR (EUROFUNG)-RELATED"/>
    <property type="match status" value="1"/>
</dbReference>
<dbReference type="GO" id="GO:0000981">
    <property type="term" value="F:DNA-binding transcription factor activity, RNA polymerase II-specific"/>
    <property type="evidence" value="ECO:0007669"/>
    <property type="project" value="InterPro"/>
</dbReference>
<evidence type="ECO:0000256" key="2">
    <source>
        <dbReference type="ARBA" id="ARBA00022723"/>
    </source>
</evidence>
<dbReference type="Proteomes" id="UP000829685">
    <property type="component" value="Unassembled WGS sequence"/>
</dbReference>
<comment type="caution">
    <text evidence="8">The sequence shown here is derived from an EMBL/GenBank/DDBJ whole genome shotgun (WGS) entry which is preliminary data.</text>
</comment>
<feature type="domain" description="Zn(2)-C6 fungal-type" evidence="7">
    <location>
        <begin position="31"/>
        <end position="62"/>
    </location>
</feature>
<keyword evidence="9" id="KW-1185">Reference proteome</keyword>
<dbReference type="CDD" id="cd00067">
    <property type="entry name" value="GAL4"/>
    <property type="match status" value="1"/>
</dbReference>
<evidence type="ECO:0000256" key="6">
    <source>
        <dbReference type="SAM" id="MobiDB-lite"/>
    </source>
</evidence>
<dbReference type="PANTHER" id="PTHR47338:SF5">
    <property type="entry name" value="ZN(II)2CYS6 TRANSCRIPTION FACTOR (EUROFUNG)"/>
    <property type="match status" value="1"/>
</dbReference>
<evidence type="ECO:0000256" key="5">
    <source>
        <dbReference type="ARBA" id="ARBA00023242"/>
    </source>
</evidence>
<dbReference type="PROSITE" id="PS00463">
    <property type="entry name" value="ZN2_CY6_FUNGAL_1"/>
    <property type="match status" value="1"/>
</dbReference>
<keyword evidence="3" id="KW-0805">Transcription regulation</keyword>
<dbReference type="Pfam" id="PF00172">
    <property type="entry name" value="Zn_clus"/>
    <property type="match status" value="1"/>
</dbReference>
<dbReference type="AlphaFoldDB" id="A0A9P9WE23"/>
<dbReference type="GO" id="GO:0008270">
    <property type="term" value="F:zinc ion binding"/>
    <property type="evidence" value="ECO:0007669"/>
    <property type="project" value="InterPro"/>
</dbReference>
<keyword evidence="5" id="KW-0539">Nucleus</keyword>
<evidence type="ECO:0000256" key="3">
    <source>
        <dbReference type="ARBA" id="ARBA00023015"/>
    </source>
</evidence>
<dbReference type="EMBL" id="JAFIMR010000035">
    <property type="protein sequence ID" value="KAI1859027.1"/>
    <property type="molecule type" value="Genomic_DNA"/>
</dbReference>
<dbReference type="InterPro" id="IPR036864">
    <property type="entry name" value="Zn2-C6_fun-type_DNA-bd_sf"/>
</dbReference>
<protein>
    <recommendedName>
        <fullName evidence="7">Zn(2)-C6 fungal-type domain-containing protein</fullName>
    </recommendedName>
</protein>
<name>A0A9P9WE23_9PEZI</name>